<feature type="compositionally biased region" description="Polar residues" evidence="1">
    <location>
        <begin position="425"/>
        <end position="435"/>
    </location>
</feature>
<feature type="region of interest" description="Disordered" evidence="1">
    <location>
        <begin position="916"/>
        <end position="957"/>
    </location>
</feature>
<name>A0A5E4Q313_9NEOP</name>
<feature type="compositionally biased region" description="Pro residues" evidence="1">
    <location>
        <begin position="1095"/>
        <end position="1109"/>
    </location>
</feature>
<evidence type="ECO:0000313" key="3">
    <source>
        <dbReference type="Proteomes" id="UP000324832"/>
    </source>
</evidence>
<feature type="region of interest" description="Disordered" evidence="1">
    <location>
        <begin position="718"/>
        <end position="750"/>
    </location>
</feature>
<feature type="region of interest" description="Disordered" evidence="1">
    <location>
        <begin position="845"/>
        <end position="868"/>
    </location>
</feature>
<feature type="compositionally biased region" description="Basic and acidic residues" evidence="1">
    <location>
        <begin position="1"/>
        <end position="15"/>
    </location>
</feature>
<keyword evidence="3" id="KW-1185">Reference proteome</keyword>
<feature type="compositionally biased region" description="Polar residues" evidence="1">
    <location>
        <begin position="36"/>
        <end position="45"/>
    </location>
</feature>
<dbReference type="Proteomes" id="UP000324832">
    <property type="component" value="Unassembled WGS sequence"/>
</dbReference>
<organism evidence="2 3">
    <name type="scientific">Leptidea sinapis</name>
    <dbReference type="NCBI Taxonomy" id="189913"/>
    <lineage>
        <taxon>Eukaryota</taxon>
        <taxon>Metazoa</taxon>
        <taxon>Ecdysozoa</taxon>
        <taxon>Arthropoda</taxon>
        <taxon>Hexapoda</taxon>
        <taxon>Insecta</taxon>
        <taxon>Pterygota</taxon>
        <taxon>Neoptera</taxon>
        <taxon>Endopterygota</taxon>
        <taxon>Lepidoptera</taxon>
        <taxon>Glossata</taxon>
        <taxon>Ditrysia</taxon>
        <taxon>Papilionoidea</taxon>
        <taxon>Pieridae</taxon>
        <taxon>Dismorphiinae</taxon>
        <taxon>Leptidea</taxon>
    </lineage>
</organism>
<feature type="compositionally biased region" description="Basic residues" evidence="1">
    <location>
        <begin position="930"/>
        <end position="939"/>
    </location>
</feature>
<feature type="region of interest" description="Disordered" evidence="1">
    <location>
        <begin position="230"/>
        <end position="249"/>
    </location>
</feature>
<feature type="region of interest" description="Disordered" evidence="1">
    <location>
        <begin position="519"/>
        <end position="554"/>
    </location>
</feature>
<feature type="compositionally biased region" description="Polar residues" evidence="1">
    <location>
        <begin position="542"/>
        <end position="554"/>
    </location>
</feature>
<accession>A0A5E4Q313</accession>
<proteinExistence type="predicted"/>
<evidence type="ECO:0000256" key="1">
    <source>
        <dbReference type="SAM" id="MobiDB-lite"/>
    </source>
</evidence>
<feature type="compositionally biased region" description="Low complexity" evidence="1">
    <location>
        <begin position="230"/>
        <end position="247"/>
    </location>
</feature>
<feature type="region of interest" description="Disordered" evidence="1">
    <location>
        <begin position="1"/>
        <end position="45"/>
    </location>
</feature>
<gene>
    <name evidence="2" type="ORF">LSINAPIS_LOCUS5016</name>
</gene>
<feature type="compositionally biased region" description="Basic and acidic residues" evidence="1">
    <location>
        <begin position="999"/>
        <end position="1029"/>
    </location>
</feature>
<feature type="compositionally biased region" description="Polar residues" evidence="1">
    <location>
        <begin position="519"/>
        <end position="535"/>
    </location>
</feature>
<feature type="region of interest" description="Disordered" evidence="1">
    <location>
        <begin position="970"/>
        <end position="1110"/>
    </location>
</feature>
<sequence length="1254" mass="137997">MAPSPENDKEPKAPDKSVVSISSDDSKVHYSHTKDPQVNSEFKSATSTINADVENKDVETLDDGQLRALLDEAITYKCPKDREGKSSLFKELLEEVEQDEEACEAAARGGRGARRAGRGRREHHSSLQDLVAAMAAEPTPRPFLLSEEPTRGGYLATVRCVNPPPLAERRVSASDANGPPDIELVTRRNKAMFPMTYTARASLEIGSGSVGSGRAVTTTTASNQVRTTTLQTPTTHDSRPTTTETTTGGQAKLMKSFKQCKDSGGDACEVKESGPRGSNVHSDQSEATHLWKQNVEKWYESLDQCLNSVYFKKNELYKNDKGCTKRKKTNIFDNNVSTLLDALKDEEDGEDKYEKFKNTNAIPLGKSKSKDRVIDNSDSKGSDSNGSDIKLREMYRNRVGYSLVSPKESNIINPKNIRNMTIATTSVNDKNQTDQNLKHEKQSSSFDQSSIVENKEDIYNNKNTIIDENSLSLCAREVNCQHKPSKDCMIDINDIDRCTNGQPNVNFGTIESEDLMKSTTKHNTTPNLSAQQAPHTTDLEKSNTSLNDDNQLSGINSNSMTYKYTKMNECNTDTNDGVHTKVQMSPKIEIVKEEKEKSCIISSDDRIETIAANNVNKVNNDKKSNLSFATGSDCIEYMISEDCTSDNLAEIANETQSFSYLVLDESKILHHLRNHDEPDESSKLDQQTDDSFMYLSITEDILNKSHVSKTAMLKEIESNNNSDNIKNNNRIEKTTKKKNKEKKPKSKQTTDWTQKNILKYLLYSGGSNKSDRVLVASKSREVDSAIPFSCITTPEVVSTCSPATTTQSAVAVDAKPLQLECCYRAVASLTGAAWERSAPVPALASASRDTAVPSAPPSTPPSTDTHTQSRALVSSAGVGALIGRPTHEKSGAADEYKVPILTVHYRLQKSLDENGNAVHGFGSPISGSSQHKKPRRKKSSKNETVIKSHQIDGYQGNKDLNEVLRFIESNAEGARHTKPGRAKHKEEDDKGGKKRSSERRKDKESKVKRASSLEELSRTKLEDLTDKAPARRRPGASGDERRSADLGPPAEPAPAELTDFQTVTKRRKPRRRPDEPEGPRAPRPAARARSHDAPPRPPAAPPAARPPAPASYADIARSHNIPDLIESCNFYAEGDERKPGAGGPAPAEGPALRGRRERAEPDVVADGPPELAGVTFGFAVNEQLLRAPCDLLRSVPTTSPQLHQIIEYVAAGQYDPPFNCASIFPNNSNAYFLNCSVMNAQNYSLSTYQQYLRT</sequence>
<feature type="region of interest" description="Disordered" evidence="1">
    <location>
        <begin position="425"/>
        <end position="448"/>
    </location>
</feature>
<feature type="region of interest" description="Disordered" evidence="1">
    <location>
        <begin position="1133"/>
        <end position="1167"/>
    </location>
</feature>
<feature type="compositionally biased region" description="Basic and acidic residues" evidence="1">
    <location>
        <begin position="24"/>
        <end position="35"/>
    </location>
</feature>
<protein>
    <submittedName>
        <fullName evidence="2">Uncharacterized protein</fullName>
    </submittedName>
</protein>
<feature type="compositionally biased region" description="Basic and acidic residues" evidence="1">
    <location>
        <begin position="368"/>
        <end position="381"/>
    </location>
</feature>
<evidence type="ECO:0000313" key="2">
    <source>
        <dbReference type="EMBL" id="VVC92613.1"/>
    </source>
</evidence>
<feature type="compositionally biased region" description="Low complexity" evidence="1">
    <location>
        <begin position="718"/>
        <end position="728"/>
    </location>
</feature>
<feature type="compositionally biased region" description="Basic residues" evidence="1">
    <location>
        <begin position="735"/>
        <end position="746"/>
    </location>
</feature>
<feature type="region of interest" description="Disordered" evidence="1">
    <location>
        <begin position="362"/>
        <end position="389"/>
    </location>
</feature>
<dbReference type="AlphaFoldDB" id="A0A5E4Q313"/>
<reference evidence="2 3" key="1">
    <citation type="submission" date="2017-07" db="EMBL/GenBank/DDBJ databases">
        <authorList>
            <person name="Talla V."/>
            <person name="Backstrom N."/>
        </authorList>
    </citation>
    <scope>NUCLEOTIDE SEQUENCE [LARGE SCALE GENOMIC DNA]</scope>
</reference>
<feature type="compositionally biased region" description="Basic and acidic residues" evidence="1">
    <location>
        <begin position="940"/>
        <end position="950"/>
    </location>
</feature>
<dbReference type="EMBL" id="FZQP02001338">
    <property type="protein sequence ID" value="VVC92613.1"/>
    <property type="molecule type" value="Genomic_DNA"/>
</dbReference>